<evidence type="ECO:0000313" key="2">
    <source>
        <dbReference type="EMBL" id="EKC72619.1"/>
    </source>
</evidence>
<dbReference type="InterPro" id="IPR041636">
    <property type="entry name" value="RNase_J_C"/>
</dbReference>
<organism evidence="2">
    <name type="scientific">human gut metagenome</name>
    <dbReference type="NCBI Taxonomy" id="408170"/>
    <lineage>
        <taxon>unclassified sequences</taxon>
        <taxon>metagenomes</taxon>
        <taxon>organismal metagenomes</taxon>
    </lineage>
</organism>
<name>K1TYG6_9ZZZZ</name>
<dbReference type="AlphaFoldDB" id="K1TYG6"/>
<evidence type="ECO:0000259" key="1">
    <source>
        <dbReference type="Pfam" id="PF17770"/>
    </source>
</evidence>
<proteinExistence type="predicted"/>
<comment type="caution">
    <text evidence="2">The sequence shown here is derived from an EMBL/GenBank/DDBJ whole genome shotgun (WGS) entry which is preliminary data.</text>
</comment>
<feature type="domain" description="Ribonuclease J C-terminal" evidence="1">
    <location>
        <begin position="27"/>
        <end position="128"/>
    </location>
</feature>
<dbReference type="Gene3D" id="3.10.20.580">
    <property type="match status" value="1"/>
</dbReference>
<accession>K1TYG6</accession>
<feature type="non-terminal residue" evidence="2">
    <location>
        <position position="1"/>
    </location>
</feature>
<sequence length="128" mass="13986">SMRATSNVPAGDVYIDGTGIGDVGSAVLRDRRHLAEDGIVMAIITLSSENGKPVADPEIITRGFVYVKEAEALMGELKRVVNESLASCERQKQHDWATIKGRVKSNISGYLYKTTRRSPMVLPVIIEV</sequence>
<protein>
    <submittedName>
        <fullName evidence="2">RNA-metabolising metallo-beta-lactamase family protein</fullName>
    </submittedName>
</protein>
<dbReference type="EMBL" id="AJWY01004356">
    <property type="protein sequence ID" value="EKC72619.1"/>
    <property type="molecule type" value="Genomic_DNA"/>
</dbReference>
<dbReference type="PANTHER" id="PTHR43694:SF1">
    <property type="entry name" value="RIBONUCLEASE J"/>
    <property type="match status" value="1"/>
</dbReference>
<dbReference type="PANTHER" id="PTHR43694">
    <property type="entry name" value="RIBONUCLEASE J"/>
    <property type="match status" value="1"/>
</dbReference>
<dbReference type="Pfam" id="PF17770">
    <property type="entry name" value="RNase_J_C"/>
    <property type="match status" value="1"/>
</dbReference>
<reference evidence="2" key="1">
    <citation type="journal article" date="2013" name="Environ. Microbiol.">
        <title>Microbiota from the distal guts of lean and obese adolescents exhibit partial functional redundancy besides clear differences in community structure.</title>
        <authorList>
            <person name="Ferrer M."/>
            <person name="Ruiz A."/>
            <person name="Lanza F."/>
            <person name="Haange S.B."/>
            <person name="Oberbach A."/>
            <person name="Till H."/>
            <person name="Bargiela R."/>
            <person name="Campoy C."/>
            <person name="Segura M.T."/>
            <person name="Richter M."/>
            <person name="von Bergen M."/>
            <person name="Seifert J."/>
            <person name="Suarez A."/>
        </authorList>
    </citation>
    <scope>NUCLEOTIDE SEQUENCE</scope>
</reference>
<gene>
    <name evidence="2" type="ORF">LEA_06649</name>
</gene>